<dbReference type="GO" id="GO:0006508">
    <property type="term" value="P:proteolysis"/>
    <property type="evidence" value="ECO:0007669"/>
    <property type="project" value="UniProtKB-KW"/>
</dbReference>
<dbReference type="PANTHER" id="PTHR43806:SF11">
    <property type="entry name" value="CEREVISIN-RELATED"/>
    <property type="match status" value="1"/>
</dbReference>
<evidence type="ECO:0000256" key="7">
    <source>
        <dbReference type="PROSITE-ProRule" id="PRU01240"/>
    </source>
</evidence>
<dbReference type="EMBL" id="JABAHT010000025">
    <property type="protein sequence ID" value="KAF4669328.1"/>
    <property type="molecule type" value="Genomic_DNA"/>
</dbReference>
<evidence type="ECO:0000256" key="6">
    <source>
        <dbReference type="ARBA" id="ARBA00023619"/>
    </source>
</evidence>
<evidence type="ECO:0000256" key="5">
    <source>
        <dbReference type="ARBA" id="ARBA00023529"/>
    </source>
</evidence>
<keyword evidence="3" id="KW-0378">Hydrolase</keyword>
<comment type="similarity">
    <text evidence="1 7">Belongs to the peptidase S8 family.</text>
</comment>
<dbReference type="InterPro" id="IPR050131">
    <property type="entry name" value="Peptidase_S8_subtilisin-like"/>
</dbReference>
<dbReference type="GO" id="GO:0004252">
    <property type="term" value="F:serine-type endopeptidase activity"/>
    <property type="evidence" value="ECO:0007669"/>
    <property type="project" value="UniProtKB-EC"/>
</dbReference>
<keyword evidence="2" id="KW-0645">Protease</keyword>
<comment type="caution">
    <text evidence="10">The sequence shown here is derived from an EMBL/GenBank/DDBJ whole genome shotgun (WGS) entry which is preliminary data.</text>
</comment>
<evidence type="ECO:0000313" key="10">
    <source>
        <dbReference type="EMBL" id="KAF4669328.1"/>
    </source>
</evidence>
<dbReference type="Pfam" id="PF00082">
    <property type="entry name" value="Peptidase_S8"/>
    <property type="match status" value="1"/>
</dbReference>
<dbReference type="EC" id="3.4.21.62" evidence="6"/>
<feature type="region of interest" description="Disordered" evidence="8">
    <location>
        <begin position="46"/>
        <end position="71"/>
    </location>
</feature>
<dbReference type="PANTHER" id="PTHR43806">
    <property type="entry name" value="PEPTIDASE S8"/>
    <property type="match status" value="1"/>
</dbReference>
<dbReference type="SUPFAM" id="SSF52743">
    <property type="entry name" value="Subtilisin-like"/>
    <property type="match status" value="1"/>
</dbReference>
<accession>A0A7J6MCL0</accession>
<organism evidence="10 11">
    <name type="scientific">Perkinsus olseni</name>
    <name type="common">Perkinsus atlanticus</name>
    <dbReference type="NCBI Taxonomy" id="32597"/>
    <lineage>
        <taxon>Eukaryota</taxon>
        <taxon>Sar</taxon>
        <taxon>Alveolata</taxon>
        <taxon>Perkinsozoa</taxon>
        <taxon>Perkinsea</taxon>
        <taxon>Perkinsida</taxon>
        <taxon>Perkinsidae</taxon>
        <taxon>Perkinsus</taxon>
    </lineage>
</organism>
<evidence type="ECO:0000256" key="3">
    <source>
        <dbReference type="ARBA" id="ARBA00022801"/>
    </source>
</evidence>
<feature type="non-terminal residue" evidence="10">
    <location>
        <position position="1"/>
    </location>
</feature>
<dbReference type="InterPro" id="IPR036852">
    <property type="entry name" value="Peptidase_S8/S53_dom_sf"/>
</dbReference>
<reference evidence="10 11" key="1">
    <citation type="submission" date="2020-04" db="EMBL/GenBank/DDBJ databases">
        <title>Perkinsus olseni comparative genomics.</title>
        <authorList>
            <person name="Bogema D.R."/>
        </authorList>
    </citation>
    <scope>NUCLEOTIDE SEQUENCE [LARGE SCALE GENOMIC DNA]</scope>
    <source>
        <strain evidence="10">ATCC PRA-179</strain>
    </source>
</reference>
<dbReference type="Gene3D" id="3.40.50.200">
    <property type="entry name" value="Peptidase S8/S53 domain"/>
    <property type="match status" value="1"/>
</dbReference>
<dbReference type="Proteomes" id="UP000570595">
    <property type="component" value="Unassembled WGS sequence"/>
</dbReference>
<dbReference type="InterPro" id="IPR000209">
    <property type="entry name" value="Peptidase_S8/S53_dom"/>
</dbReference>
<evidence type="ECO:0000259" key="9">
    <source>
        <dbReference type="Pfam" id="PF00082"/>
    </source>
</evidence>
<evidence type="ECO:0000256" key="2">
    <source>
        <dbReference type="ARBA" id="ARBA00022670"/>
    </source>
</evidence>
<feature type="domain" description="Peptidase S8/S53" evidence="9">
    <location>
        <begin position="115"/>
        <end position="316"/>
    </location>
</feature>
<gene>
    <name evidence="10" type="ORF">FOZ61_004361</name>
</gene>
<proteinExistence type="inferred from homology"/>
<evidence type="ECO:0000256" key="4">
    <source>
        <dbReference type="ARBA" id="ARBA00022825"/>
    </source>
</evidence>
<name>A0A7J6MCL0_PEROL</name>
<dbReference type="OrthoDB" id="206201at2759"/>
<feature type="compositionally biased region" description="Basic residues" evidence="8">
    <location>
        <begin position="48"/>
        <end position="59"/>
    </location>
</feature>
<evidence type="ECO:0000256" key="1">
    <source>
        <dbReference type="ARBA" id="ARBA00011073"/>
    </source>
</evidence>
<evidence type="ECO:0000256" key="8">
    <source>
        <dbReference type="SAM" id="MobiDB-lite"/>
    </source>
</evidence>
<sequence>MSTCKWFRRHPRQSAPILCKFVTEASSKLSLESNCAIDVDRGVFGDRVRKKTTPKKTPKPKGTTPRTPKPKRIYGHIDSDLHVNDYDAVDHKHLKWMKMGEVWQRAFPHVTRKAKVAVMDSGIKWADRDFEPLMGYLQKQSGGYLKGGGLQDIGLKAKNSVSIAGMAQNVTLVPLQVVDDNERAPLSKLIAAIDMAIDVGEAIHWALLLQALHDAAQEHDILLVSPAGNDGVDASDVSPCSFGGPRAICVAAMMDWKKLNVLHPRSNFGPKVDIAAFGYRILSGRLTDAPGGRLRTFSGTCTSSAFAAGALAILISMGVESGKAKQLIEESTDQMNYR</sequence>
<comment type="caution">
    <text evidence="7">Lacks conserved residue(s) required for the propagation of feature annotation.</text>
</comment>
<dbReference type="AlphaFoldDB" id="A0A7J6MCL0"/>
<comment type="catalytic activity">
    <reaction evidence="5">
        <text>Hydrolysis of proteins with broad specificity for peptide bonds, and a preference for a large uncharged residue in P1. Hydrolyzes peptide amides.</text>
        <dbReference type="EC" id="3.4.21.62"/>
    </reaction>
</comment>
<keyword evidence="4" id="KW-0720">Serine protease</keyword>
<dbReference type="PROSITE" id="PS51892">
    <property type="entry name" value="SUBTILASE"/>
    <property type="match status" value="1"/>
</dbReference>
<evidence type="ECO:0000313" key="11">
    <source>
        <dbReference type="Proteomes" id="UP000570595"/>
    </source>
</evidence>
<protein>
    <recommendedName>
        <fullName evidence="6">subtilisin</fullName>
        <ecNumber evidence="6">3.4.21.62</ecNumber>
    </recommendedName>
</protein>